<gene>
    <name evidence="7" type="primary">gpsA</name>
    <name evidence="15" type="ORF">SAMN04488002_0425</name>
</gene>
<feature type="binding site" evidence="10">
    <location>
        <position position="128"/>
    </location>
    <ligand>
        <name>NAD(+)</name>
        <dbReference type="ChEBI" id="CHEBI:57540"/>
    </ligand>
</feature>
<dbReference type="NCBIfam" id="NF000940">
    <property type="entry name" value="PRK00094.1-2"/>
    <property type="match status" value="1"/>
</dbReference>
<comment type="caution">
    <text evidence="7">Lacks conserved residue(s) required for the propagation of feature annotation.</text>
</comment>
<dbReference type="GO" id="GO:0051287">
    <property type="term" value="F:NAD binding"/>
    <property type="evidence" value="ECO:0007669"/>
    <property type="project" value="InterPro"/>
</dbReference>
<feature type="binding site" evidence="7">
    <location>
        <position position="243"/>
    </location>
    <ligand>
        <name>sn-glycerol 3-phosphate</name>
        <dbReference type="ChEBI" id="CHEBI:57597"/>
    </ligand>
</feature>
<evidence type="ECO:0000256" key="1">
    <source>
        <dbReference type="ARBA" id="ARBA00011009"/>
    </source>
</evidence>
<evidence type="ECO:0000259" key="14">
    <source>
        <dbReference type="Pfam" id="PF07479"/>
    </source>
</evidence>
<comment type="pathway">
    <text evidence="7">Membrane lipid metabolism; glycerophospholipid metabolism.</text>
</comment>
<dbReference type="PANTHER" id="PTHR11728:SF1">
    <property type="entry name" value="GLYCEROL-3-PHOSPHATE DEHYDROGENASE [NAD(+)] 2, CHLOROPLASTIC"/>
    <property type="match status" value="1"/>
</dbReference>
<evidence type="ECO:0000256" key="4">
    <source>
        <dbReference type="ARBA" id="ARBA00023098"/>
    </source>
</evidence>
<sequence length="323" mass="33552">MSKITVAGAGAFGSALAIALDMAGRDVTLVGRAVEDFRISRDNPRLKGVPIPESITLSTDLNVTADDLLLLAVPMQAMSGYLEQWQPKPRAAIACSKGVDLATGRGPTAIIDDLLDAPSAILTGPSFAADIARGLPTALVIATQNDIGAELQETLSTDTLRLYLSDDPIGAELGGALKNVIAIACGICMGAGLGESARAALMTRGMAEMLRMAVAMGAKPETLAGLAGFGDLALTCTSEQSRNFAFGLSLGGKGPAPTATTEGRHTARAIVKLADAQGVDMPIAKMVAGVVEEKLTLEQALSLLLSRPLTKEWPYAYRPDLHR</sequence>
<feature type="binding site" evidence="9">
    <location>
        <begin position="242"/>
        <end position="243"/>
    </location>
    <ligand>
        <name>substrate</name>
    </ligand>
</feature>
<dbReference type="Proteomes" id="UP000199658">
    <property type="component" value="Unassembled WGS sequence"/>
</dbReference>
<dbReference type="HAMAP" id="MF_00394">
    <property type="entry name" value="NAD_Glyc3P_dehydrog"/>
    <property type="match status" value="1"/>
</dbReference>
<dbReference type="EC" id="1.1.1.94" evidence="7"/>
<keyword evidence="6 7" id="KW-1208">Phospholipid metabolism</keyword>
<feature type="binding site" evidence="7">
    <location>
        <position position="178"/>
    </location>
    <ligand>
        <name>sn-glycerol 3-phosphate</name>
        <dbReference type="ChEBI" id="CHEBI:57597"/>
    </ligand>
</feature>
<feature type="binding site" evidence="9">
    <location>
        <position position="97"/>
    </location>
    <ligand>
        <name>substrate</name>
    </ligand>
</feature>
<dbReference type="RefSeq" id="WP_090211884.1">
    <property type="nucleotide sequence ID" value="NZ_FOYO01000001.1"/>
</dbReference>
<dbReference type="UniPathway" id="UPA00940"/>
<feature type="binding site" evidence="7">
    <location>
        <position position="12"/>
    </location>
    <ligand>
        <name>NADPH</name>
        <dbReference type="ChEBI" id="CHEBI:57783"/>
    </ligand>
</feature>
<dbReference type="EMBL" id="FOYO01000001">
    <property type="protein sequence ID" value="SFR34085.1"/>
    <property type="molecule type" value="Genomic_DNA"/>
</dbReference>
<proteinExistence type="inferred from homology"/>
<comment type="catalytic activity">
    <reaction evidence="7 12">
        <text>sn-glycerol 3-phosphate + NADP(+) = dihydroxyacetone phosphate + NADPH + H(+)</text>
        <dbReference type="Rhea" id="RHEA:11096"/>
        <dbReference type="ChEBI" id="CHEBI:15378"/>
        <dbReference type="ChEBI" id="CHEBI:57597"/>
        <dbReference type="ChEBI" id="CHEBI:57642"/>
        <dbReference type="ChEBI" id="CHEBI:57783"/>
        <dbReference type="ChEBI" id="CHEBI:58349"/>
        <dbReference type="EC" id="1.1.1.94"/>
    </reaction>
</comment>
<dbReference type="InterPro" id="IPR011128">
    <property type="entry name" value="G3P_DH_NAD-dep_N"/>
</dbReference>
<dbReference type="InterPro" id="IPR008927">
    <property type="entry name" value="6-PGluconate_DH-like_C_sf"/>
</dbReference>
<dbReference type="Gene3D" id="3.40.50.720">
    <property type="entry name" value="NAD(P)-binding Rossmann-like Domain"/>
    <property type="match status" value="1"/>
</dbReference>
<dbReference type="PIRSF" id="PIRSF000114">
    <property type="entry name" value="Glycerol-3-P_dh"/>
    <property type="match status" value="1"/>
</dbReference>
<dbReference type="InterPro" id="IPR013328">
    <property type="entry name" value="6PGD_dom2"/>
</dbReference>
<feature type="binding site" evidence="7">
    <location>
        <position position="126"/>
    </location>
    <ligand>
        <name>sn-glycerol 3-phosphate</name>
        <dbReference type="ChEBI" id="CHEBI:57597"/>
    </ligand>
</feature>
<evidence type="ECO:0000256" key="9">
    <source>
        <dbReference type="PIRSR" id="PIRSR000114-2"/>
    </source>
</evidence>
<dbReference type="Pfam" id="PF07479">
    <property type="entry name" value="NAD_Gly3P_dh_C"/>
    <property type="match status" value="1"/>
</dbReference>
<feature type="binding site" evidence="7">
    <location>
        <position position="32"/>
    </location>
    <ligand>
        <name>NADPH</name>
        <dbReference type="ChEBI" id="CHEBI:57783"/>
    </ligand>
</feature>
<evidence type="ECO:0000256" key="5">
    <source>
        <dbReference type="ARBA" id="ARBA00023209"/>
    </source>
</evidence>
<dbReference type="GO" id="GO:0141153">
    <property type="term" value="F:glycerol-3-phosphate dehydrogenase (NADP+) activity"/>
    <property type="evidence" value="ECO:0007669"/>
    <property type="project" value="RHEA"/>
</dbReference>
<keyword evidence="3 7" id="KW-0560">Oxidoreductase</keyword>
<keyword evidence="2 7" id="KW-0444">Lipid biosynthesis</keyword>
<evidence type="ECO:0000256" key="7">
    <source>
        <dbReference type="HAMAP-Rule" id="MF_00394"/>
    </source>
</evidence>
<dbReference type="SUPFAM" id="SSF48179">
    <property type="entry name" value="6-phosphogluconate dehydrogenase C-terminal domain-like"/>
    <property type="match status" value="1"/>
</dbReference>
<keyword evidence="7" id="KW-0963">Cytoplasm</keyword>
<evidence type="ECO:0000256" key="10">
    <source>
        <dbReference type="PIRSR" id="PIRSR000114-3"/>
    </source>
</evidence>
<feature type="binding site" evidence="7">
    <location>
        <position position="97"/>
    </location>
    <ligand>
        <name>sn-glycerol 3-phosphate</name>
        <dbReference type="ChEBI" id="CHEBI:57597"/>
    </ligand>
</feature>
<evidence type="ECO:0000256" key="12">
    <source>
        <dbReference type="RuleBase" id="RU000439"/>
    </source>
</evidence>
<keyword evidence="4 7" id="KW-0443">Lipid metabolism</keyword>
<dbReference type="PROSITE" id="PS00957">
    <property type="entry name" value="NAD_G3PDH"/>
    <property type="match status" value="1"/>
</dbReference>
<dbReference type="STRING" id="670154.SAMN04488002_0425"/>
<feature type="binding site" evidence="10">
    <location>
        <begin position="8"/>
        <end position="13"/>
    </location>
    <ligand>
        <name>NAD(+)</name>
        <dbReference type="ChEBI" id="CHEBI:57540"/>
    </ligand>
</feature>
<comment type="subcellular location">
    <subcellularLocation>
        <location evidence="7">Cytoplasm</location>
    </subcellularLocation>
</comment>
<feature type="binding site" evidence="7">
    <location>
        <position position="97"/>
    </location>
    <ligand>
        <name>NADPH</name>
        <dbReference type="ChEBI" id="CHEBI:57783"/>
    </ligand>
</feature>
<evidence type="ECO:0000256" key="2">
    <source>
        <dbReference type="ARBA" id="ARBA00022516"/>
    </source>
</evidence>
<dbReference type="PANTHER" id="PTHR11728">
    <property type="entry name" value="GLYCEROL-3-PHOSPHATE DEHYDROGENASE"/>
    <property type="match status" value="1"/>
</dbReference>
<dbReference type="SUPFAM" id="SSF51735">
    <property type="entry name" value="NAD(P)-binding Rossmann-fold domains"/>
    <property type="match status" value="1"/>
</dbReference>
<feature type="binding site" evidence="7">
    <location>
        <position position="128"/>
    </location>
    <ligand>
        <name>NADPH</name>
        <dbReference type="ChEBI" id="CHEBI:57783"/>
    </ligand>
</feature>
<keyword evidence="7" id="KW-0547">Nucleotide-binding</keyword>
<dbReference type="GO" id="GO:0005829">
    <property type="term" value="C:cytosol"/>
    <property type="evidence" value="ECO:0007669"/>
    <property type="project" value="TreeGrafter"/>
</dbReference>
<evidence type="ECO:0000256" key="8">
    <source>
        <dbReference type="PIRSR" id="PIRSR000114-1"/>
    </source>
</evidence>
<feature type="domain" description="Glycerol-3-phosphate dehydrogenase NAD-dependent C-terminal" evidence="14">
    <location>
        <begin position="167"/>
        <end position="301"/>
    </location>
</feature>
<comment type="function">
    <text evidence="7">Catalyzes the reduction of the glycolytic intermediate dihydroxyacetone phosphate (DHAP) to sn-glycerol 3-phosphate (G3P), the key precursor for phospholipid synthesis.</text>
</comment>
<dbReference type="InterPro" id="IPR036291">
    <property type="entry name" value="NAD(P)-bd_dom_sf"/>
</dbReference>
<dbReference type="OrthoDB" id="9812273at2"/>
<keyword evidence="7" id="KW-0521">NADP</keyword>
<name>A0A1I6FVV5_9RHOB</name>
<feature type="binding site" evidence="7">
    <location>
        <position position="242"/>
    </location>
    <ligand>
        <name>sn-glycerol 3-phosphate</name>
        <dbReference type="ChEBI" id="CHEBI:57597"/>
    </ligand>
</feature>
<protein>
    <recommendedName>
        <fullName evidence="7">Glycerol-3-phosphate dehydrogenase [NAD(P)+]</fullName>
        <ecNumber evidence="7">1.1.1.94</ecNumber>
    </recommendedName>
    <alternativeName>
        <fullName evidence="7">NAD(P)(+)-dependent glycerol-3-phosphate dehydrogenase</fullName>
    </alternativeName>
    <alternativeName>
        <fullName evidence="7">NAD(P)H-dependent dihydroxyacetone-phosphate reductase</fullName>
    </alternativeName>
</protein>
<dbReference type="InterPro" id="IPR006168">
    <property type="entry name" value="G3P_DH_NAD-dep"/>
</dbReference>
<accession>A0A1I6FVV5</accession>
<evidence type="ECO:0000256" key="6">
    <source>
        <dbReference type="ARBA" id="ARBA00023264"/>
    </source>
</evidence>
<dbReference type="GO" id="GO:0046167">
    <property type="term" value="P:glycerol-3-phosphate biosynthetic process"/>
    <property type="evidence" value="ECO:0007669"/>
    <property type="project" value="UniProtKB-UniRule"/>
</dbReference>
<dbReference type="InterPro" id="IPR006109">
    <property type="entry name" value="G3P_DH_NAD-dep_C"/>
</dbReference>
<dbReference type="AlphaFoldDB" id="A0A1I6FVV5"/>
<evidence type="ECO:0000313" key="16">
    <source>
        <dbReference type="Proteomes" id="UP000199658"/>
    </source>
</evidence>
<feature type="binding site" evidence="10">
    <location>
        <position position="242"/>
    </location>
    <ligand>
        <name>NAD(+)</name>
        <dbReference type="ChEBI" id="CHEBI:57540"/>
    </ligand>
</feature>
<reference evidence="16" key="1">
    <citation type="submission" date="2016-10" db="EMBL/GenBank/DDBJ databases">
        <authorList>
            <person name="Varghese N."/>
            <person name="Submissions S."/>
        </authorList>
    </citation>
    <scope>NUCLEOTIDE SEQUENCE [LARGE SCALE GENOMIC DNA]</scope>
    <source>
        <strain evidence="16">DSM 26921</strain>
    </source>
</reference>
<evidence type="ECO:0000313" key="15">
    <source>
        <dbReference type="EMBL" id="SFR34085.1"/>
    </source>
</evidence>
<comment type="catalytic activity">
    <reaction evidence="7">
        <text>sn-glycerol 3-phosphate + NAD(+) = dihydroxyacetone phosphate + NADH + H(+)</text>
        <dbReference type="Rhea" id="RHEA:11092"/>
        <dbReference type="ChEBI" id="CHEBI:15378"/>
        <dbReference type="ChEBI" id="CHEBI:57540"/>
        <dbReference type="ChEBI" id="CHEBI:57597"/>
        <dbReference type="ChEBI" id="CHEBI:57642"/>
        <dbReference type="ChEBI" id="CHEBI:57945"/>
        <dbReference type="EC" id="1.1.1.94"/>
    </reaction>
</comment>
<keyword evidence="5 7" id="KW-0594">Phospholipid biosynthesis</keyword>
<dbReference type="PRINTS" id="PR00077">
    <property type="entry name" value="GPDHDRGNASE"/>
</dbReference>
<organism evidence="15 16">
    <name type="scientific">Litoreibacter janthinus</name>
    <dbReference type="NCBI Taxonomy" id="670154"/>
    <lineage>
        <taxon>Bacteria</taxon>
        <taxon>Pseudomonadati</taxon>
        <taxon>Pseudomonadota</taxon>
        <taxon>Alphaproteobacteria</taxon>
        <taxon>Rhodobacterales</taxon>
        <taxon>Roseobacteraceae</taxon>
        <taxon>Litoreibacter</taxon>
    </lineage>
</organism>
<evidence type="ECO:0000259" key="13">
    <source>
        <dbReference type="Pfam" id="PF01210"/>
    </source>
</evidence>
<comment type="similarity">
    <text evidence="1 7 11">Belongs to the NAD-dependent glycerol-3-phosphate dehydrogenase family.</text>
</comment>
<feature type="binding site" evidence="7">
    <location>
        <position position="231"/>
    </location>
    <ligand>
        <name>sn-glycerol 3-phosphate</name>
        <dbReference type="ChEBI" id="CHEBI:57597"/>
    </ligand>
</feature>
<keyword evidence="16" id="KW-1185">Reference proteome</keyword>
<feature type="binding site" evidence="7">
    <location>
        <position position="241"/>
    </location>
    <ligand>
        <name>sn-glycerol 3-phosphate</name>
        <dbReference type="ChEBI" id="CHEBI:57597"/>
    </ligand>
</feature>
<keyword evidence="7 10" id="KW-0520">NAD</keyword>
<evidence type="ECO:0000256" key="3">
    <source>
        <dbReference type="ARBA" id="ARBA00023002"/>
    </source>
</evidence>
<dbReference type="NCBIfam" id="NF000942">
    <property type="entry name" value="PRK00094.1-4"/>
    <property type="match status" value="1"/>
</dbReference>
<dbReference type="GO" id="GO:0046168">
    <property type="term" value="P:glycerol-3-phosphate catabolic process"/>
    <property type="evidence" value="ECO:0007669"/>
    <property type="project" value="InterPro"/>
</dbReference>
<dbReference type="Gene3D" id="1.10.1040.10">
    <property type="entry name" value="N-(1-d-carboxylethyl)-l-norvaline Dehydrogenase, domain 2"/>
    <property type="match status" value="1"/>
</dbReference>
<dbReference type="GO" id="GO:0005975">
    <property type="term" value="P:carbohydrate metabolic process"/>
    <property type="evidence" value="ECO:0007669"/>
    <property type="project" value="InterPro"/>
</dbReference>
<evidence type="ECO:0000256" key="11">
    <source>
        <dbReference type="RuleBase" id="RU000437"/>
    </source>
</evidence>
<feature type="binding site" evidence="7">
    <location>
        <position position="262"/>
    </location>
    <ligand>
        <name>NADPH</name>
        <dbReference type="ChEBI" id="CHEBI:57783"/>
    </ligand>
</feature>
<dbReference type="GO" id="GO:0141152">
    <property type="term" value="F:glycerol-3-phosphate dehydrogenase (NAD+) activity"/>
    <property type="evidence" value="ECO:0007669"/>
    <property type="project" value="RHEA"/>
</dbReference>
<feature type="domain" description="Glycerol-3-phosphate dehydrogenase NAD-dependent N-terminal" evidence="13">
    <location>
        <begin position="3"/>
        <end position="146"/>
    </location>
</feature>
<feature type="binding site" evidence="7">
    <location>
        <position position="242"/>
    </location>
    <ligand>
        <name>NADPH</name>
        <dbReference type="ChEBI" id="CHEBI:57783"/>
    </ligand>
</feature>
<dbReference type="Pfam" id="PF01210">
    <property type="entry name" value="NAD_Gly3P_dh_N"/>
    <property type="match status" value="1"/>
</dbReference>
<feature type="active site" description="Proton acceptor" evidence="7 8">
    <location>
        <position position="178"/>
    </location>
</feature>
<feature type="binding site" evidence="7">
    <location>
        <position position="124"/>
    </location>
    <ligand>
        <name>sn-glycerol 3-phosphate</name>
        <dbReference type="ChEBI" id="CHEBI:57597"/>
    </ligand>
</feature>
<dbReference type="GO" id="GO:0006650">
    <property type="term" value="P:glycerophospholipid metabolic process"/>
    <property type="evidence" value="ECO:0007669"/>
    <property type="project" value="UniProtKB-UniRule"/>
</dbReference>
<dbReference type="GO" id="GO:0008654">
    <property type="term" value="P:phospholipid biosynthetic process"/>
    <property type="evidence" value="ECO:0007669"/>
    <property type="project" value="UniProtKB-KW"/>
</dbReference>